<dbReference type="InterPro" id="IPR057518">
    <property type="entry name" value="GRDP_C"/>
</dbReference>
<comment type="caution">
    <text evidence="3">The sequence shown here is derived from an EMBL/GenBank/DDBJ whole genome shotgun (WGS) entry which is preliminary data.</text>
</comment>
<keyword evidence="1" id="KW-0472">Membrane</keyword>
<proteinExistence type="predicted"/>
<dbReference type="PANTHER" id="PTHR34365">
    <property type="entry name" value="ENOLASE (DUF1399)"/>
    <property type="match status" value="1"/>
</dbReference>
<dbReference type="PANTHER" id="PTHR34365:SF7">
    <property type="entry name" value="GLYCINE-RICH DOMAIN-CONTAINING PROTEIN 1"/>
    <property type="match status" value="1"/>
</dbReference>
<keyword evidence="4" id="KW-1185">Reference proteome</keyword>
<dbReference type="Proteomes" id="UP000631114">
    <property type="component" value="Unassembled WGS sequence"/>
</dbReference>
<keyword evidence="1" id="KW-0812">Transmembrane</keyword>
<dbReference type="AlphaFoldDB" id="A0A835M4Z3"/>
<keyword evidence="1" id="KW-1133">Transmembrane helix</keyword>
<protein>
    <recommendedName>
        <fullName evidence="2">GRPD C-terminal domain-containing protein</fullName>
    </recommendedName>
</protein>
<dbReference type="EMBL" id="JADFTS010000003">
    <property type="protein sequence ID" value="KAF9616612.1"/>
    <property type="molecule type" value="Genomic_DNA"/>
</dbReference>
<accession>A0A835M4Z3</accession>
<organism evidence="3 4">
    <name type="scientific">Coptis chinensis</name>
    <dbReference type="NCBI Taxonomy" id="261450"/>
    <lineage>
        <taxon>Eukaryota</taxon>
        <taxon>Viridiplantae</taxon>
        <taxon>Streptophyta</taxon>
        <taxon>Embryophyta</taxon>
        <taxon>Tracheophyta</taxon>
        <taxon>Spermatophyta</taxon>
        <taxon>Magnoliopsida</taxon>
        <taxon>Ranunculales</taxon>
        <taxon>Ranunculaceae</taxon>
        <taxon>Coptidoideae</taxon>
        <taxon>Coptis</taxon>
    </lineage>
</organism>
<name>A0A835M4Z3_9MAGN</name>
<evidence type="ECO:0000313" key="3">
    <source>
        <dbReference type="EMBL" id="KAF9616612.1"/>
    </source>
</evidence>
<gene>
    <name evidence="3" type="ORF">IFM89_030781</name>
</gene>
<reference evidence="3 4" key="1">
    <citation type="submission" date="2020-10" db="EMBL/GenBank/DDBJ databases">
        <title>The Coptis chinensis genome and diversification of protoberbering-type alkaloids.</title>
        <authorList>
            <person name="Wang B."/>
            <person name="Shu S."/>
            <person name="Song C."/>
            <person name="Liu Y."/>
        </authorList>
    </citation>
    <scope>NUCLEOTIDE SEQUENCE [LARGE SCALE GENOMIC DNA]</scope>
    <source>
        <strain evidence="3">HL-2020</strain>
        <tissue evidence="3">Leaf</tissue>
    </source>
</reference>
<dbReference type="Pfam" id="PF25335">
    <property type="entry name" value="GRDP_C"/>
    <property type="match status" value="1"/>
</dbReference>
<dbReference type="OrthoDB" id="1746873at2759"/>
<sequence length="342" mass="38602">MLATLDDPFTRFLEPEKFKSLRVHLLFLSIQYSARQSGTQGALTGNHLFRACPCSLSNCFRRNREVIAISSSSESDLGMKIPDVPSNGSVRLDIWILGYLMMNYTKFIYFASMYFFFLVEIKLDYEPKYCQTQKNEGDFMTAVEFSKSDPYGKAIALFNLKSGVLKVDENWFALSAITLAFILSDIWRKESSSAFISARKNSKVVSLTESDDVESGKIQGTFLEKDELAERVGIAFGGMNLISKSSGRRKPYADIIRNKYKNGVDFLGLLKRDELYMTELVASQWFVPIIVAVFASISAAAIAIDHTRFPRRRERIYVEFGRSVDGEGEGPVINLLPHSLLT</sequence>
<dbReference type="InterPro" id="IPR009836">
    <property type="entry name" value="GRDP-like"/>
</dbReference>
<feature type="transmembrane region" description="Helical" evidence="1">
    <location>
        <begin position="285"/>
        <end position="304"/>
    </location>
</feature>
<feature type="domain" description="GRPD C-terminal" evidence="2">
    <location>
        <begin position="122"/>
        <end position="167"/>
    </location>
</feature>
<evidence type="ECO:0000313" key="4">
    <source>
        <dbReference type="Proteomes" id="UP000631114"/>
    </source>
</evidence>
<evidence type="ECO:0000259" key="2">
    <source>
        <dbReference type="Pfam" id="PF25335"/>
    </source>
</evidence>
<evidence type="ECO:0000256" key="1">
    <source>
        <dbReference type="SAM" id="Phobius"/>
    </source>
</evidence>